<dbReference type="SUPFAM" id="SSF51101">
    <property type="entry name" value="Mannose-binding lectins"/>
    <property type="match status" value="1"/>
</dbReference>
<dbReference type="Gene3D" id="2.100.10.30">
    <property type="entry name" value="Jacalin-like lectin domain"/>
    <property type="match status" value="1"/>
</dbReference>
<dbReference type="OrthoDB" id="74460at2759"/>
<dbReference type="PANTHER" id="PTHR21054:SF2">
    <property type="entry name" value="MIP04191P"/>
    <property type="match status" value="1"/>
</dbReference>
<dbReference type="InterPro" id="IPR036404">
    <property type="entry name" value="Jacalin-like_lectin_dom_sf"/>
</dbReference>
<sequence length="376" mass="41170">MQRTVGQGLCLAFRVVFSPLLSLNGSYASIDPNIPAVRFFISCPMITAPRGRPRPHPDPHRHRRGFNNWNRAFMVKEPHFNGPVRPHEEAGAHWHRVDTLRLRFHPSFRLPLDLPRSPHKDHTPTFIPLDSGLEIHAAAGLVMVEFELDGRYKTHIEFPIQNGQPTRLPFSEDDLWRRVGVKPGSGRLRIEATASNTHSAAIGDVTAFFKDRVVTIPGGKCIKSAPAGHRGLNGAETIVPFPPQGARLTKICVHHGDFLDGIVFGFADGTTNIIGTQGGGVTELELAPDEKIERITLQSGAWVDGLEIHTTKGRSTEWCGGRGGGPGSLAPPDRYELVGMWGTAKNWVDSVGILYRKREARVGVAEGKGGDGREGV</sequence>
<evidence type="ECO:0000259" key="2">
    <source>
        <dbReference type="PROSITE" id="PS51752"/>
    </source>
</evidence>
<dbReference type="SMART" id="SM00915">
    <property type="entry name" value="Jacalin"/>
    <property type="match status" value="1"/>
</dbReference>
<evidence type="ECO:0000313" key="4">
    <source>
        <dbReference type="Proteomes" id="UP000268093"/>
    </source>
</evidence>
<proteinExistence type="predicted"/>
<evidence type="ECO:0000313" key="3">
    <source>
        <dbReference type="EMBL" id="RUP42919.1"/>
    </source>
</evidence>
<dbReference type="EMBL" id="RBNI01012119">
    <property type="protein sequence ID" value="RUP42919.1"/>
    <property type="molecule type" value="Genomic_DNA"/>
</dbReference>
<accession>A0A433CWF6</accession>
<name>A0A433CWF6_9FUNG</name>
<feature type="signal peptide" evidence="1">
    <location>
        <begin position="1"/>
        <end position="28"/>
    </location>
</feature>
<reference evidence="3 4" key="1">
    <citation type="journal article" date="2018" name="New Phytol.">
        <title>Phylogenomics of Endogonaceae and evolution of mycorrhizas within Mucoromycota.</title>
        <authorList>
            <person name="Chang Y."/>
            <person name="Desiro A."/>
            <person name="Na H."/>
            <person name="Sandor L."/>
            <person name="Lipzen A."/>
            <person name="Clum A."/>
            <person name="Barry K."/>
            <person name="Grigoriev I.V."/>
            <person name="Martin F.M."/>
            <person name="Stajich J.E."/>
            <person name="Smith M.E."/>
            <person name="Bonito G."/>
            <person name="Spatafora J.W."/>
        </authorList>
    </citation>
    <scope>NUCLEOTIDE SEQUENCE [LARGE SCALE GENOMIC DNA]</scope>
    <source>
        <strain evidence="3 4">GMNB39</strain>
    </source>
</reference>
<feature type="chain" id="PRO_5019544673" description="Jacalin-type lectin domain-containing protein" evidence="1">
    <location>
        <begin position="29"/>
        <end position="376"/>
    </location>
</feature>
<keyword evidence="4" id="KW-1185">Reference proteome</keyword>
<dbReference type="Pfam" id="PF01419">
    <property type="entry name" value="Jacalin"/>
    <property type="match status" value="1"/>
</dbReference>
<evidence type="ECO:0000256" key="1">
    <source>
        <dbReference type="SAM" id="SignalP"/>
    </source>
</evidence>
<dbReference type="InterPro" id="IPR021917">
    <property type="entry name" value="Unchr_Zn-peptidase-like"/>
</dbReference>
<protein>
    <recommendedName>
        <fullName evidence="2">Jacalin-type lectin domain-containing protein</fullName>
    </recommendedName>
</protein>
<dbReference type="Pfam" id="PF12044">
    <property type="entry name" value="Metallopep"/>
    <property type="match status" value="1"/>
</dbReference>
<dbReference type="InterPro" id="IPR053002">
    <property type="entry name" value="Metalloproteinase_M10B"/>
</dbReference>
<organism evidence="3 4">
    <name type="scientific">Jimgerdemannia flammicorona</name>
    <dbReference type="NCBI Taxonomy" id="994334"/>
    <lineage>
        <taxon>Eukaryota</taxon>
        <taxon>Fungi</taxon>
        <taxon>Fungi incertae sedis</taxon>
        <taxon>Mucoromycota</taxon>
        <taxon>Mucoromycotina</taxon>
        <taxon>Endogonomycetes</taxon>
        <taxon>Endogonales</taxon>
        <taxon>Endogonaceae</taxon>
        <taxon>Jimgerdemannia</taxon>
    </lineage>
</organism>
<dbReference type="PROSITE" id="PS51752">
    <property type="entry name" value="JACALIN_LECTIN"/>
    <property type="match status" value="1"/>
</dbReference>
<dbReference type="AlphaFoldDB" id="A0A433CWF6"/>
<dbReference type="Proteomes" id="UP000268093">
    <property type="component" value="Unassembled WGS sequence"/>
</dbReference>
<dbReference type="GO" id="GO:0005737">
    <property type="term" value="C:cytoplasm"/>
    <property type="evidence" value="ECO:0007669"/>
    <property type="project" value="TreeGrafter"/>
</dbReference>
<comment type="caution">
    <text evidence="3">The sequence shown here is derived from an EMBL/GenBank/DDBJ whole genome shotgun (WGS) entry which is preliminary data.</text>
</comment>
<gene>
    <name evidence="3" type="ORF">BC936DRAFT_137895</name>
</gene>
<keyword evidence="1" id="KW-0732">Signal</keyword>
<feature type="domain" description="Jacalin-type lectin" evidence="2">
    <location>
        <begin position="221"/>
        <end position="357"/>
    </location>
</feature>
<dbReference type="PANTHER" id="PTHR21054">
    <property type="entry name" value="ZINC METALLOPROTEINASE-RELATED"/>
    <property type="match status" value="1"/>
</dbReference>
<dbReference type="InterPro" id="IPR001229">
    <property type="entry name" value="Jacalin-like_lectin_dom"/>
</dbReference>